<dbReference type="Proteomes" id="UP000501076">
    <property type="component" value="Plasmid pFDU301B"/>
</dbReference>
<keyword evidence="1" id="KW-0472">Membrane</keyword>
<sequence>MNNVQQLTSLFNVNGLFGKKNNNRGMLLSLLSIGIGTLVIWIIRGNGNKTGAPTMQTMTSRNQMKNGLSKQ</sequence>
<accession>A0A6M6E1Z7</accession>
<gene>
    <name evidence="2" type="ORF">FDZ14_33915</name>
</gene>
<reference evidence="2 3" key="1">
    <citation type="submission" date="2019-10" db="EMBL/GenBank/DDBJ databases">
        <title>Complete genome sequences for adaption low water activity.</title>
        <authorList>
            <person name="Zhao L."/>
            <person name="Zhong J."/>
        </authorList>
    </citation>
    <scope>NUCLEOTIDE SEQUENCE [LARGE SCALE GENOMIC DNA]</scope>
    <source>
        <strain evidence="2 3">FDU301</strain>
        <plasmid evidence="3">pfdu301b</plasmid>
    </source>
</reference>
<geneLocation type="plasmid" evidence="3">
    <name>pfdu301b</name>
</geneLocation>
<keyword evidence="1" id="KW-1133">Transmembrane helix</keyword>
<evidence type="ECO:0000313" key="2">
    <source>
        <dbReference type="EMBL" id="QJX81103.1"/>
    </source>
</evidence>
<evidence type="ECO:0000313" key="3">
    <source>
        <dbReference type="Proteomes" id="UP000501076"/>
    </source>
</evidence>
<name>A0A6M6E1Z7_PRIMG</name>
<keyword evidence="1" id="KW-0812">Transmembrane</keyword>
<evidence type="ECO:0000256" key="1">
    <source>
        <dbReference type="SAM" id="Phobius"/>
    </source>
</evidence>
<proteinExistence type="predicted"/>
<dbReference type="AlphaFoldDB" id="A0A6M6E1Z7"/>
<dbReference type="RefSeq" id="WP_171779099.1">
    <property type="nucleotide sequence ID" value="NZ_CP045274.1"/>
</dbReference>
<dbReference type="EMBL" id="CP045274">
    <property type="protein sequence ID" value="QJX81103.1"/>
    <property type="molecule type" value="Genomic_DNA"/>
</dbReference>
<keyword evidence="2" id="KW-0614">Plasmid</keyword>
<feature type="transmembrane region" description="Helical" evidence="1">
    <location>
        <begin position="25"/>
        <end position="43"/>
    </location>
</feature>
<organism evidence="2 3">
    <name type="scientific">Priestia megaterium</name>
    <name type="common">Bacillus megaterium</name>
    <dbReference type="NCBI Taxonomy" id="1404"/>
    <lineage>
        <taxon>Bacteria</taxon>
        <taxon>Bacillati</taxon>
        <taxon>Bacillota</taxon>
        <taxon>Bacilli</taxon>
        <taxon>Bacillales</taxon>
        <taxon>Bacillaceae</taxon>
        <taxon>Priestia</taxon>
    </lineage>
</organism>
<protein>
    <submittedName>
        <fullName evidence="2">Uncharacterized protein</fullName>
    </submittedName>
</protein>